<feature type="compositionally biased region" description="Polar residues" evidence="9">
    <location>
        <begin position="724"/>
        <end position="749"/>
    </location>
</feature>
<keyword evidence="6" id="KW-0862">Zinc</keyword>
<evidence type="ECO:0000256" key="9">
    <source>
        <dbReference type="SAM" id="MobiDB-lite"/>
    </source>
</evidence>
<dbReference type="Gene3D" id="1.20.900.10">
    <property type="entry name" value="Dbl homology (DH) domain"/>
    <property type="match status" value="1"/>
</dbReference>
<dbReference type="PROSITE" id="PS50003">
    <property type="entry name" value="PH_DOMAIN"/>
    <property type="match status" value="2"/>
</dbReference>
<feature type="region of interest" description="Disordered" evidence="9">
    <location>
        <begin position="475"/>
        <end position="497"/>
    </location>
</feature>
<evidence type="ECO:0000259" key="10">
    <source>
        <dbReference type="PROSITE" id="PS50003"/>
    </source>
</evidence>
<name>A0ABQ7SHC1_PHRPL</name>
<feature type="region of interest" description="Disordered" evidence="9">
    <location>
        <begin position="724"/>
        <end position="791"/>
    </location>
</feature>
<evidence type="ECO:0000259" key="11">
    <source>
        <dbReference type="PROSITE" id="PS50010"/>
    </source>
</evidence>
<keyword evidence="14" id="KW-1185">Reference proteome</keyword>
<dbReference type="InterPro" id="IPR000219">
    <property type="entry name" value="DH_dom"/>
</dbReference>
<dbReference type="InterPro" id="IPR001849">
    <property type="entry name" value="PH_domain"/>
</dbReference>
<dbReference type="CDD" id="cd00160">
    <property type="entry name" value="RhoGEF"/>
    <property type="match status" value="1"/>
</dbReference>
<feature type="domain" description="PH" evidence="10">
    <location>
        <begin position="1366"/>
        <end position="1462"/>
    </location>
</feature>
<dbReference type="Gene3D" id="3.30.40.10">
    <property type="entry name" value="Zinc/RING finger domain, C3HC4 (zinc finger)"/>
    <property type="match status" value="1"/>
</dbReference>
<feature type="domain" description="DH" evidence="11">
    <location>
        <begin position="931"/>
        <end position="1120"/>
    </location>
</feature>
<organism evidence="13 14">
    <name type="scientific">Phrynosoma platyrhinos</name>
    <name type="common">Desert horned lizard</name>
    <dbReference type="NCBI Taxonomy" id="52577"/>
    <lineage>
        <taxon>Eukaryota</taxon>
        <taxon>Metazoa</taxon>
        <taxon>Chordata</taxon>
        <taxon>Craniata</taxon>
        <taxon>Vertebrata</taxon>
        <taxon>Euteleostomi</taxon>
        <taxon>Lepidosauria</taxon>
        <taxon>Squamata</taxon>
        <taxon>Bifurcata</taxon>
        <taxon>Unidentata</taxon>
        <taxon>Episquamata</taxon>
        <taxon>Toxicofera</taxon>
        <taxon>Iguania</taxon>
        <taxon>Phrynosomatidae</taxon>
        <taxon>Phrynosomatinae</taxon>
        <taxon>Phrynosoma</taxon>
    </lineage>
</organism>
<keyword evidence="2" id="KW-0963">Cytoplasm</keyword>
<dbReference type="Gene3D" id="2.30.29.30">
    <property type="entry name" value="Pleckstrin-homology domain (PH domain)/Phosphotyrosine-binding domain (PTB)"/>
    <property type="match status" value="3"/>
</dbReference>
<keyword evidence="3" id="KW-0344">Guanine-nucleotide releasing factor</keyword>
<evidence type="ECO:0000256" key="8">
    <source>
        <dbReference type="PROSITE-ProRule" id="PRU00091"/>
    </source>
</evidence>
<evidence type="ECO:0000256" key="5">
    <source>
        <dbReference type="ARBA" id="ARBA00022771"/>
    </source>
</evidence>
<dbReference type="InterPro" id="IPR035899">
    <property type="entry name" value="DBL_dom_sf"/>
</dbReference>
<dbReference type="PROSITE" id="PS50178">
    <property type="entry name" value="ZF_FYVE"/>
    <property type="match status" value="1"/>
</dbReference>
<dbReference type="EMBL" id="JAIPUX010005290">
    <property type="protein sequence ID" value="KAH0616756.1"/>
    <property type="molecule type" value="Genomic_DNA"/>
</dbReference>
<feature type="region of interest" description="Disordered" evidence="9">
    <location>
        <begin position="896"/>
        <end position="918"/>
    </location>
</feature>
<dbReference type="Pfam" id="PF00621">
    <property type="entry name" value="RhoGEF"/>
    <property type="match status" value="1"/>
</dbReference>
<dbReference type="SMART" id="SM00064">
    <property type="entry name" value="FYVE"/>
    <property type="match status" value="1"/>
</dbReference>
<evidence type="ECO:0000256" key="3">
    <source>
        <dbReference type="ARBA" id="ARBA00022658"/>
    </source>
</evidence>
<dbReference type="InterPro" id="IPR000306">
    <property type="entry name" value="Znf_FYVE"/>
</dbReference>
<gene>
    <name evidence="13" type="ORF">JD844_028127</name>
</gene>
<dbReference type="Proteomes" id="UP000826234">
    <property type="component" value="Unassembled WGS sequence"/>
</dbReference>
<dbReference type="Pfam" id="PF01363">
    <property type="entry name" value="FYVE"/>
    <property type="match status" value="1"/>
</dbReference>
<keyword evidence="5 8" id="KW-0863">Zinc-finger</keyword>
<sequence length="1463" mass="164241">MLLLNGWERVDSESEHFQEMGEELACLNLFALYIKETTELDAGMFGMMKPLQSSVICLNLINISFFSSFSLPFFLEIKKPPVAPKPKFVIGHKVVPPPVAPKPDVVLADVLQITKKTKPAIAPKPKVLKCSSVPEAKAVPPSVRKNSKSLEEHKRDSSEYLVHLNYKNGAPRDNTAYIISVCSCSVECIHKLGNGGNLCKNPTIFEQLENLENIDIGEQPSSLKPRTILDSHNEKNINKNRVVLKANLLEEKLKDVLTQSVFPNCSHLRQKSLCKLEKDNVNSYNNNVKIEFTGLAPPSSSSEKIMTNSNNIKLDSVEPEMLEGLPLSENISGNSSLFDQPTLDTDDLQTSTYSKESNTLLASCGTSSAPSAKSLPVPKPRKLRVPCLVRQDGIDIPGEKIKEAVNSEHGSCGLSGCPIKKTAKVSVLVESVSSSNEELLHAFDKSEIAPCAAGKMPLTTKSGDSKELIPQKLSPKILHESSHLTENGDNSLDLYSTNSSDNVMEDISTFANSKNTDFVRCSNLSMSLPKQLKLSCNQHLPAFESLDDSAQKKEDKDVHLKGESSPRIIPKKPERHSIPAAGVLKKAASEELLQRSTFEEGHSETPLEGTRIRHLSAKEQSSLLSCDTPKSSLEKPLWKLPHPILPFPSNLEALKKNAKNSEPICSITKPRAKSLSSVDMDRIHKPTKEPQKKNSLKKFLNMKLSISIMKTDFQKFLTKGSQATDNSTVAFSSQEEIGKNQNVTSMTNGRKTKLPKARSAEMGSLASQKGKQRSQAQNDTTNTQRSKSLDEQAISSQVNLNSIAHDCIREYKNVSHYEEIPEYENLPFASTDKNPCFKWQHSNTADDQDANLYEVEDLYEPTRNCSLYSRSSAEELDGSDLLLEDVHSDDELMLRDVNSSDEDADTNSDSSKGELDIQENKQIKAVGKKTKAYHIAKEIMSSEKMFVDVLKLLHIDFRDSVAHASRQLGKPVIEDRILNQILYYLPQLYELNRDLLRELEERLSHWIDHQRIADILVKKGPYLKMYSTYIKEFEKNIALLDEQCKKNPGFAAVVRDFEMSPRCANLALKHYLLKPVQRIPQYRLLLTDYLKNLLEDSADFRDTQGALAVVIEVANHANDIMKQGDNFQKLMQIQYSLNGHHEIVQPGRVFLKEGTLMKLSRKVMQPRMFFLVRKPTHEAYQNELNIESVERSFILSASSATERDEWLEAISRAIEDYTKKRITFNPSKSLEEADAEKEQEDSPIGSKAPIWIPDTRATMCMICTSEFTLTWRRHHCRACGKIICQACSSNKHGLDYMKNHPARVCDHCFKELQKQDHLCTSPKNGSPVNHKSPSSALSTVLHSIPSGRKQKKIPAALKEVSASTEDSSMSGYLYRSKGSKKPWKHLWFVIKNKVLYTYAASEDVAALESQPLLGFTVAEVKDEHLDSKVFHLMHKNTLFYIFRADDPQSTQKWIEAFQEATIL</sequence>
<dbReference type="PROSITE" id="PS50010">
    <property type="entry name" value="DH_2"/>
    <property type="match status" value="1"/>
</dbReference>
<comment type="subcellular location">
    <subcellularLocation>
        <location evidence="1">Cytoplasm</location>
        <location evidence="1">Cytoskeleton</location>
    </subcellularLocation>
</comment>
<dbReference type="InterPro" id="IPR051092">
    <property type="entry name" value="FYVE_RhoGEF_PH"/>
</dbReference>
<evidence type="ECO:0000256" key="7">
    <source>
        <dbReference type="ARBA" id="ARBA00023212"/>
    </source>
</evidence>
<comment type="caution">
    <text evidence="13">The sequence shown here is derived from an EMBL/GenBank/DDBJ whole genome shotgun (WGS) entry which is preliminary data.</text>
</comment>
<dbReference type="CDD" id="cd13237">
    <property type="entry name" value="PH2_FGD5_FGD6"/>
    <property type="match status" value="1"/>
</dbReference>
<feature type="domain" description="FYVE-type" evidence="12">
    <location>
        <begin position="1254"/>
        <end position="1313"/>
    </location>
</feature>
<dbReference type="CDD" id="cd15743">
    <property type="entry name" value="FYVE_FGD6"/>
    <property type="match status" value="1"/>
</dbReference>
<feature type="domain" description="PH" evidence="10">
    <location>
        <begin position="1170"/>
        <end position="1215"/>
    </location>
</feature>
<keyword evidence="7" id="KW-0206">Cytoskeleton</keyword>
<evidence type="ECO:0000259" key="12">
    <source>
        <dbReference type="PROSITE" id="PS50178"/>
    </source>
</evidence>
<dbReference type="SUPFAM" id="SSF50729">
    <property type="entry name" value="PH domain-like"/>
    <property type="match status" value="2"/>
</dbReference>
<evidence type="ECO:0000256" key="4">
    <source>
        <dbReference type="ARBA" id="ARBA00022723"/>
    </source>
</evidence>
<evidence type="ECO:0000313" key="14">
    <source>
        <dbReference type="Proteomes" id="UP000826234"/>
    </source>
</evidence>
<keyword evidence="4" id="KW-0479">Metal-binding</keyword>
<dbReference type="PANTHER" id="PTHR12673">
    <property type="entry name" value="FACIOGENITAL DYSPLASIA PROTEIN"/>
    <property type="match status" value="1"/>
</dbReference>
<evidence type="ECO:0000256" key="1">
    <source>
        <dbReference type="ARBA" id="ARBA00004245"/>
    </source>
</evidence>
<protein>
    <recommendedName>
        <fullName evidence="15">FYVE, RhoGEF and PH domain containing 6</fullName>
    </recommendedName>
</protein>
<dbReference type="SUPFAM" id="SSF48065">
    <property type="entry name" value="DBL homology domain (DH-domain)"/>
    <property type="match status" value="1"/>
</dbReference>
<evidence type="ECO:0000313" key="13">
    <source>
        <dbReference type="EMBL" id="KAH0616756.1"/>
    </source>
</evidence>
<feature type="compositionally biased region" description="Polar residues" evidence="9">
    <location>
        <begin position="484"/>
        <end position="497"/>
    </location>
</feature>
<evidence type="ECO:0008006" key="15">
    <source>
        <dbReference type="Google" id="ProtNLM"/>
    </source>
</evidence>
<dbReference type="SMART" id="SM00325">
    <property type="entry name" value="RhoGEF"/>
    <property type="match status" value="1"/>
</dbReference>
<proteinExistence type="predicted"/>
<dbReference type="Pfam" id="PF00169">
    <property type="entry name" value="PH"/>
    <property type="match status" value="1"/>
</dbReference>
<dbReference type="InterPro" id="IPR017455">
    <property type="entry name" value="Znf_FYVE-rel"/>
</dbReference>
<dbReference type="InterPro" id="IPR011993">
    <property type="entry name" value="PH-like_dom_sf"/>
</dbReference>
<evidence type="ECO:0000256" key="2">
    <source>
        <dbReference type="ARBA" id="ARBA00022490"/>
    </source>
</evidence>
<feature type="region of interest" description="Disordered" evidence="9">
    <location>
        <begin position="547"/>
        <end position="580"/>
    </location>
</feature>
<feature type="compositionally biased region" description="Polar residues" evidence="9">
    <location>
        <begin position="765"/>
        <end position="786"/>
    </location>
</feature>
<accession>A0ABQ7SHC1</accession>
<dbReference type="InterPro" id="IPR013083">
    <property type="entry name" value="Znf_RING/FYVE/PHD"/>
</dbReference>
<dbReference type="SMART" id="SM00233">
    <property type="entry name" value="PH"/>
    <property type="match status" value="2"/>
</dbReference>
<feature type="compositionally biased region" description="Basic and acidic residues" evidence="9">
    <location>
        <begin position="549"/>
        <end position="564"/>
    </location>
</feature>
<evidence type="ECO:0000256" key="6">
    <source>
        <dbReference type="ARBA" id="ARBA00022833"/>
    </source>
</evidence>
<reference evidence="13 14" key="1">
    <citation type="journal article" date="2022" name="Gigascience">
        <title>A chromosome-level genome assembly and annotation of the desert horned lizard, Phrynosoma platyrhinos, provides insight into chromosomal rearrangements among reptiles.</title>
        <authorList>
            <person name="Koochekian N."/>
            <person name="Ascanio A."/>
            <person name="Farleigh K."/>
            <person name="Card D.C."/>
            <person name="Schield D.R."/>
            <person name="Castoe T.A."/>
            <person name="Jezkova T."/>
        </authorList>
    </citation>
    <scope>NUCLEOTIDE SEQUENCE [LARGE SCALE GENOMIC DNA]</scope>
    <source>
        <strain evidence="13">NK-2021</strain>
    </source>
</reference>
<dbReference type="PANTHER" id="PTHR12673:SF12">
    <property type="entry name" value="FYVE, RHOGEF AND PH DOMAIN-CONTAINING PROTEIN 6"/>
    <property type="match status" value="1"/>
</dbReference>